<feature type="transmembrane region" description="Helical" evidence="1">
    <location>
        <begin position="73"/>
        <end position="90"/>
    </location>
</feature>
<accession>A0A4R3HVL8</accession>
<evidence type="ECO:0000256" key="1">
    <source>
        <dbReference type="SAM" id="Phobius"/>
    </source>
</evidence>
<comment type="caution">
    <text evidence="2">The sequence shown here is derived from an EMBL/GenBank/DDBJ whole genome shotgun (WGS) entry which is preliminary data.</text>
</comment>
<protein>
    <recommendedName>
        <fullName evidence="4">Transmembrane protein</fullName>
    </recommendedName>
</protein>
<name>A0A4R3HVL8_PAULE</name>
<dbReference type="EMBL" id="SLZQ01000007">
    <property type="protein sequence ID" value="TCS36261.1"/>
    <property type="molecule type" value="Genomic_DNA"/>
</dbReference>
<keyword evidence="1" id="KW-0812">Transmembrane</keyword>
<dbReference type="AlphaFoldDB" id="A0A4R3HVL8"/>
<proteinExistence type="predicted"/>
<keyword evidence="3" id="KW-1185">Reference proteome</keyword>
<feature type="transmembrane region" description="Helical" evidence="1">
    <location>
        <begin position="12"/>
        <end position="35"/>
    </location>
</feature>
<evidence type="ECO:0008006" key="4">
    <source>
        <dbReference type="Google" id="ProtNLM"/>
    </source>
</evidence>
<feature type="transmembrane region" description="Helical" evidence="1">
    <location>
        <begin position="110"/>
        <end position="128"/>
    </location>
</feature>
<keyword evidence="1" id="KW-0472">Membrane</keyword>
<reference evidence="2 3" key="1">
    <citation type="submission" date="2019-03" db="EMBL/GenBank/DDBJ databases">
        <title>Genomic Encyclopedia of Type Strains, Phase IV (KMG-IV): sequencing the most valuable type-strain genomes for metagenomic binning, comparative biology and taxonomic classification.</title>
        <authorList>
            <person name="Goeker M."/>
        </authorList>
    </citation>
    <scope>NUCLEOTIDE SEQUENCE [LARGE SCALE GENOMIC DNA]</scope>
    <source>
        <strain evidence="2 3">DSM 7445</strain>
    </source>
</reference>
<evidence type="ECO:0000313" key="2">
    <source>
        <dbReference type="EMBL" id="TCS36261.1"/>
    </source>
</evidence>
<gene>
    <name evidence="2" type="ORF">EDC30_10778</name>
</gene>
<dbReference type="OrthoDB" id="9801773at2"/>
<evidence type="ECO:0000313" key="3">
    <source>
        <dbReference type="Proteomes" id="UP000295382"/>
    </source>
</evidence>
<dbReference type="Proteomes" id="UP000295382">
    <property type="component" value="Unassembled WGS sequence"/>
</dbReference>
<sequence>MTFSSISLEGLLPILLIMQGIIGGIDTLVNHEWLVRLPHRVEAKREIGLHVLREAVYGLLFGAVAWITWQGAWVIVIGALLLGAIVIDAADEFEENKTRVLPQNERMLHFMLILNLGFITLVSVPLLVEWSQGPTALVVREHGAISWILSALGLAAAAWSVRDLLAWIGLRKKTVISALHAMP</sequence>
<organism evidence="2 3">
    <name type="scientific">Paucimonas lemoignei</name>
    <name type="common">Pseudomonas lemoignei</name>
    <dbReference type="NCBI Taxonomy" id="29443"/>
    <lineage>
        <taxon>Bacteria</taxon>
        <taxon>Pseudomonadati</taxon>
        <taxon>Pseudomonadota</taxon>
        <taxon>Betaproteobacteria</taxon>
        <taxon>Burkholderiales</taxon>
        <taxon>Burkholderiaceae</taxon>
        <taxon>Paucimonas</taxon>
    </lineage>
</organism>
<dbReference type="RefSeq" id="WP_132259096.1">
    <property type="nucleotide sequence ID" value="NZ_SLZQ01000007.1"/>
</dbReference>
<feature type="transmembrane region" description="Helical" evidence="1">
    <location>
        <begin position="148"/>
        <end position="170"/>
    </location>
</feature>
<keyword evidence="1" id="KW-1133">Transmembrane helix</keyword>